<dbReference type="GO" id="GO:0046872">
    <property type="term" value="F:metal ion binding"/>
    <property type="evidence" value="ECO:0007669"/>
    <property type="project" value="UniProtKB-KW"/>
</dbReference>
<evidence type="ECO:0000313" key="7">
    <source>
        <dbReference type="Proteomes" id="UP000285610"/>
    </source>
</evidence>
<evidence type="ECO:0000256" key="5">
    <source>
        <dbReference type="ARBA" id="ARBA00023014"/>
    </source>
</evidence>
<evidence type="ECO:0000256" key="3">
    <source>
        <dbReference type="ARBA" id="ARBA00023002"/>
    </source>
</evidence>
<comment type="caution">
    <text evidence="6">The sequence shown here is derived from an EMBL/GenBank/DDBJ whole genome shotgun (WGS) entry which is preliminary data.</text>
</comment>
<keyword evidence="1" id="KW-0004">4Fe-4S</keyword>
<evidence type="ECO:0000256" key="2">
    <source>
        <dbReference type="ARBA" id="ARBA00022723"/>
    </source>
</evidence>
<dbReference type="PRINTS" id="PR00411">
    <property type="entry name" value="PNDRDTASEI"/>
</dbReference>
<evidence type="ECO:0000256" key="1">
    <source>
        <dbReference type="ARBA" id="ARBA00022485"/>
    </source>
</evidence>
<dbReference type="AlphaFoldDB" id="A0A415SE49"/>
<sequence length="477" mass="52563">MDLLEPVLKRAASARYDGKEQHMEHIKKDIVVVGGGPGGLAAAVTAAREGASVLLVERNGYLGGQLGSGLPFLAFLDRKQRQVIGGFAQEFVDRLQEVDGSYGHAYCPFHLSTTLIHPFYSRIIAFQMVKEAGVDLLLHCELTEARVRDGKIESIVVTGKGAQLELEAETFIDATGDGDLGYLAGAECAKGQDDTHVMQPPTLMFNLAGIDFDKFCDFIAEHPEELPYGLKMQNLREGYDADFFRSNPSFTFFGMQHLIKRLREEGRCPIARDTIIFIRQPIPGEVAVNTIRILNFDGSDVHDLSRGEMEAHLQIPILIKMFRDYVPGFENCYLTSINASIGVRESRRIVGKKILNYKDCLEGRVPEDTIGLCSYFLDIHNGNGDDTTGINIEEPFGIPYLCLVSKDIANLMMAGRDISVDPITFGATRIMNVCMAAGQAAGTAAAMALKEGGLPEEVDVQELRRRLLEQKAILKVD</sequence>
<name>A0A415SE49_MEDGN</name>
<protein>
    <submittedName>
        <fullName evidence="6">FAD-dependent oxidoreductase</fullName>
    </submittedName>
</protein>
<dbReference type="InterPro" id="IPR039650">
    <property type="entry name" value="HdrA-like"/>
</dbReference>
<organism evidence="6 7">
    <name type="scientific">Mediterraneibacter gnavus</name>
    <name type="common">Ruminococcus gnavus</name>
    <dbReference type="NCBI Taxonomy" id="33038"/>
    <lineage>
        <taxon>Bacteria</taxon>
        <taxon>Bacillati</taxon>
        <taxon>Bacillota</taxon>
        <taxon>Clostridia</taxon>
        <taxon>Lachnospirales</taxon>
        <taxon>Lachnospiraceae</taxon>
        <taxon>Mediterraneibacter</taxon>
    </lineage>
</organism>
<dbReference type="GO" id="GO:0051539">
    <property type="term" value="F:4 iron, 4 sulfur cluster binding"/>
    <property type="evidence" value="ECO:0007669"/>
    <property type="project" value="UniProtKB-KW"/>
</dbReference>
<dbReference type="PANTHER" id="PTHR43498:SF1">
    <property type="entry name" value="COB--COM HETERODISULFIDE REDUCTASE IRON-SULFUR SUBUNIT A"/>
    <property type="match status" value="1"/>
</dbReference>
<dbReference type="InterPro" id="IPR036188">
    <property type="entry name" value="FAD/NAD-bd_sf"/>
</dbReference>
<keyword evidence="3" id="KW-0560">Oxidoreductase</keyword>
<reference evidence="6 7" key="1">
    <citation type="submission" date="2018-08" db="EMBL/GenBank/DDBJ databases">
        <title>A genome reference for cultivated species of the human gut microbiota.</title>
        <authorList>
            <person name="Zou Y."/>
            <person name="Xue W."/>
            <person name="Luo G."/>
        </authorList>
    </citation>
    <scope>NUCLEOTIDE SEQUENCE [LARGE SCALE GENOMIC DNA]</scope>
    <source>
        <strain evidence="6 7">AF33-12</strain>
    </source>
</reference>
<evidence type="ECO:0000256" key="4">
    <source>
        <dbReference type="ARBA" id="ARBA00023004"/>
    </source>
</evidence>
<dbReference type="PANTHER" id="PTHR43498">
    <property type="entry name" value="FERREDOXIN:COB-COM HETERODISULFIDE REDUCTASE SUBUNIT A"/>
    <property type="match status" value="1"/>
</dbReference>
<dbReference type="GO" id="GO:0016491">
    <property type="term" value="F:oxidoreductase activity"/>
    <property type="evidence" value="ECO:0007669"/>
    <property type="project" value="UniProtKB-KW"/>
</dbReference>
<dbReference type="SUPFAM" id="SSF51905">
    <property type="entry name" value="FAD/NAD(P)-binding domain"/>
    <property type="match status" value="1"/>
</dbReference>
<dbReference type="Proteomes" id="UP000285610">
    <property type="component" value="Unassembled WGS sequence"/>
</dbReference>
<dbReference type="RefSeq" id="WP_118444060.1">
    <property type="nucleotide sequence ID" value="NZ_JBCPGC010000017.1"/>
</dbReference>
<accession>A0A415SE49</accession>
<keyword evidence="4" id="KW-0408">Iron</keyword>
<keyword evidence="5" id="KW-0411">Iron-sulfur</keyword>
<dbReference type="Pfam" id="PF12831">
    <property type="entry name" value="FAD_oxidored"/>
    <property type="match status" value="1"/>
</dbReference>
<dbReference type="EMBL" id="QRQE01000002">
    <property type="protein sequence ID" value="RHM81379.1"/>
    <property type="molecule type" value="Genomic_DNA"/>
</dbReference>
<keyword evidence="2" id="KW-0479">Metal-binding</keyword>
<dbReference type="Gene3D" id="3.50.50.60">
    <property type="entry name" value="FAD/NAD(P)-binding domain"/>
    <property type="match status" value="1"/>
</dbReference>
<evidence type="ECO:0000313" key="6">
    <source>
        <dbReference type="EMBL" id="RHM81379.1"/>
    </source>
</evidence>
<proteinExistence type="predicted"/>
<gene>
    <name evidence="6" type="ORF">DWZ50_00820</name>
</gene>